<dbReference type="Proteomes" id="UP000030755">
    <property type="component" value="Unassembled WGS sequence"/>
</dbReference>
<evidence type="ECO:0000313" key="2">
    <source>
        <dbReference type="Proteomes" id="UP000030755"/>
    </source>
</evidence>
<keyword evidence="2" id="KW-1185">Reference proteome</keyword>
<dbReference type="HOGENOM" id="CLU_2528721_0_0_1"/>
<gene>
    <name evidence="1" type="ORF">O9G_000620</name>
</gene>
<reference evidence="1 2" key="1">
    <citation type="journal article" date="2013" name="Curr. Biol.">
        <title>Shared signatures of parasitism and phylogenomics unite Cryptomycota and microsporidia.</title>
        <authorList>
            <person name="James T.Y."/>
            <person name="Pelin A."/>
            <person name="Bonen L."/>
            <person name="Ahrendt S."/>
            <person name="Sain D."/>
            <person name="Corradi N."/>
            <person name="Stajich J.E."/>
        </authorList>
    </citation>
    <scope>NUCLEOTIDE SEQUENCE [LARGE SCALE GENOMIC DNA]</scope>
    <source>
        <strain evidence="1 2">CSF55</strain>
    </source>
</reference>
<dbReference type="EMBL" id="KE560959">
    <property type="protein sequence ID" value="EPZ34433.1"/>
    <property type="molecule type" value="Genomic_DNA"/>
</dbReference>
<proteinExistence type="predicted"/>
<name>A0A075AVT1_ROZAC</name>
<accession>A0A075AVT1</accession>
<sequence>MKTFYESPHFIELAGNEGDTSVVLKYEILIDFEFELNFFSGSTEQQVRLEDSYFQDDILEATVKNDVEHLMMLTNESVTRMKKF</sequence>
<evidence type="ECO:0000313" key="1">
    <source>
        <dbReference type="EMBL" id="EPZ34433.1"/>
    </source>
</evidence>
<dbReference type="AlphaFoldDB" id="A0A075AVT1"/>
<protein>
    <submittedName>
        <fullName evidence="1">Uncharacterized protein</fullName>
    </submittedName>
</protein>
<organism evidence="1 2">
    <name type="scientific">Rozella allomycis (strain CSF55)</name>
    <dbReference type="NCBI Taxonomy" id="988480"/>
    <lineage>
        <taxon>Eukaryota</taxon>
        <taxon>Fungi</taxon>
        <taxon>Fungi incertae sedis</taxon>
        <taxon>Cryptomycota</taxon>
        <taxon>Cryptomycota incertae sedis</taxon>
        <taxon>Rozella</taxon>
    </lineage>
</organism>